<name>A0A099IB27_CLOIN</name>
<evidence type="ECO:0000256" key="1">
    <source>
        <dbReference type="SAM" id="Phobius"/>
    </source>
</evidence>
<sequence length="224" mass="26201">MNPILLVIIMIGGILILAYQITKNRLLNSLNRALTANDKEAINRITDKSLNQRILSPYVCDLYMLRVLFKTGQIEELKEQLNLVLDKPYTLEKRKDILDIYYYQFLFKDDAEYAEILLDRIRETNDAAYIEYNTNAYKVMILKHTDLLEDMIQGIDDKKYHGFALGITLYLAALQYYYLNDMENARIFFYNSLSCFHAKSIYAAHAQAWVDKLSKDMNAADLDY</sequence>
<dbReference type="AlphaFoldDB" id="A0A099IB27"/>
<comment type="caution">
    <text evidence="2">The sequence shown here is derived from an EMBL/GenBank/DDBJ whole genome shotgun (WGS) entry which is preliminary data.</text>
</comment>
<feature type="transmembrane region" description="Helical" evidence="1">
    <location>
        <begin position="160"/>
        <end position="179"/>
    </location>
</feature>
<reference evidence="2 3" key="1">
    <citation type="submission" date="2014-08" db="EMBL/GenBank/DDBJ databases">
        <title>Clostridium innocuum, an unnegligible vancomycin-resistant pathogen causing extra-intestinal infections.</title>
        <authorList>
            <person name="Feng Y."/>
            <person name="Chiu C.-H."/>
        </authorList>
    </citation>
    <scope>NUCLEOTIDE SEQUENCE [LARGE SCALE GENOMIC DNA]</scope>
    <source>
        <strain evidence="2 3">AN88</strain>
    </source>
</reference>
<gene>
    <name evidence="2" type="ORF">CIAN88_02130</name>
</gene>
<keyword evidence="1" id="KW-0472">Membrane</keyword>
<dbReference type="EMBL" id="JQIF01000009">
    <property type="protein sequence ID" value="KGJ54766.1"/>
    <property type="molecule type" value="Genomic_DNA"/>
</dbReference>
<dbReference type="RefSeq" id="WP_044903745.1">
    <property type="nucleotide sequence ID" value="NZ_CP022722.1"/>
</dbReference>
<feature type="transmembrane region" description="Helical" evidence="1">
    <location>
        <begin position="6"/>
        <end position="22"/>
    </location>
</feature>
<evidence type="ECO:0000313" key="3">
    <source>
        <dbReference type="Proteomes" id="UP000030008"/>
    </source>
</evidence>
<dbReference type="Proteomes" id="UP000030008">
    <property type="component" value="Unassembled WGS sequence"/>
</dbReference>
<organism evidence="2 3">
    <name type="scientific">Clostridium innocuum</name>
    <dbReference type="NCBI Taxonomy" id="1522"/>
    <lineage>
        <taxon>Bacteria</taxon>
        <taxon>Bacillati</taxon>
        <taxon>Bacillota</taxon>
        <taxon>Clostridia</taxon>
        <taxon>Eubacteriales</taxon>
        <taxon>Clostridiaceae</taxon>
        <taxon>Clostridium</taxon>
    </lineage>
</organism>
<evidence type="ECO:0000313" key="2">
    <source>
        <dbReference type="EMBL" id="KGJ54766.1"/>
    </source>
</evidence>
<proteinExistence type="predicted"/>
<keyword evidence="1" id="KW-1133">Transmembrane helix</keyword>
<protein>
    <submittedName>
        <fullName evidence="2">Uncharacterized protein</fullName>
    </submittedName>
</protein>
<keyword evidence="1" id="KW-0812">Transmembrane</keyword>
<accession>A0A099IB27</accession>